<dbReference type="RefSeq" id="WP_089676483.1">
    <property type="nucleotide sequence ID" value="NZ_FNIV01000001.1"/>
</dbReference>
<dbReference type="OrthoDB" id="7860618at2"/>
<dbReference type="EMBL" id="FNIV01000001">
    <property type="protein sequence ID" value="SDN66824.1"/>
    <property type="molecule type" value="Genomic_DNA"/>
</dbReference>
<accession>A0A1H0D9E8</accession>
<protein>
    <recommendedName>
        <fullName evidence="3">Transcriptional regulator, AlpA family</fullName>
    </recommendedName>
</protein>
<reference evidence="2" key="1">
    <citation type="submission" date="2016-10" db="EMBL/GenBank/DDBJ databases">
        <authorList>
            <person name="Varghese N."/>
            <person name="Submissions S."/>
        </authorList>
    </citation>
    <scope>NUCLEOTIDE SEQUENCE [LARGE SCALE GENOMIC DNA]</scope>
    <source>
        <strain evidence="2">CGMCC 1.6444</strain>
    </source>
</reference>
<evidence type="ECO:0000313" key="2">
    <source>
        <dbReference type="Proteomes" id="UP000199075"/>
    </source>
</evidence>
<dbReference type="STRING" id="419597.SAMN04487957_101324"/>
<evidence type="ECO:0000313" key="1">
    <source>
        <dbReference type="EMBL" id="SDN66824.1"/>
    </source>
</evidence>
<keyword evidence="2" id="KW-1185">Reference proteome</keyword>
<evidence type="ECO:0008006" key="3">
    <source>
        <dbReference type="Google" id="ProtNLM"/>
    </source>
</evidence>
<dbReference type="Proteomes" id="UP000199075">
    <property type="component" value="Unassembled WGS sequence"/>
</dbReference>
<sequence length="175" mass="19530">MTTYDFTLKFAVPGDLGMEALESRLFEAGCDDALIGIGLKGRLALEFSREAVSAQQAITSAMSDVKRAIPEARLIEVGPDLVGVTDIAELLAFTRQNMRKLLQTHLATFPLPLHEGRASLWHLAEVLDWFQTHQRRKIDDALHEVAQTSMQANVARESRRVPAEHIRHFDDALVS</sequence>
<gene>
    <name evidence="1" type="ORF">SAMN04487957_101324</name>
</gene>
<organism evidence="1 2">
    <name type="scientific">Halomonas shengliensis</name>
    <dbReference type="NCBI Taxonomy" id="419597"/>
    <lineage>
        <taxon>Bacteria</taxon>
        <taxon>Pseudomonadati</taxon>
        <taxon>Pseudomonadota</taxon>
        <taxon>Gammaproteobacteria</taxon>
        <taxon>Oceanospirillales</taxon>
        <taxon>Halomonadaceae</taxon>
        <taxon>Halomonas</taxon>
    </lineage>
</organism>
<proteinExistence type="predicted"/>
<name>A0A1H0D9E8_9GAMM</name>
<dbReference type="AlphaFoldDB" id="A0A1H0D9E8"/>